<name>A0AAV6IBI6_9ERIC</name>
<dbReference type="Proteomes" id="UP000823749">
    <property type="component" value="Chromosome 11"/>
</dbReference>
<sequence length="187" mass="20968">MSAHISKQHNRVHPNSIIYTPVALHDSNQGSKDSSSVSSDLPAYKNFGPPIPTFPRHKPIANTVLYKPTPGCMSNIDTDPQYLIQNNAETSPKIHHFQQIMFNMDDETYPRRNATHFVQDSRCNISHLKPWPNIVGYICYLFAMLALKFMNENGLKHVTFSTVDGVLEAAPAVTANMRETSAKEVAE</sequence>
<reference evidence="1" key="1">
    <citation type="submission" date="2020-08" db="EMBL/GenBank/DDBJ databases">
        <title>Plant Genome Project.</title>
        <authorList>
            <person name="Zhang R.-G."/>
        </authorList>
    </citation>
    <scope>NUCLEOTIDE SEQUENCE</scope>
    <source>
        <strain evidence="1">WSP0</strain>
        <tissue evidence="1">Leaf</tissue>
    </source>
</reference>
<gene>
    <name evidence="1" type="ORF">RHGRI_032180</name>
</gene>
<comment type="caution">
    <text evidence="1">The sequence shown here is derived from an EMBL/GenBank/DDBJ whole genome shotgun (WGS) entry which is preliminary data.</text>
</comment>
<organism evidence="1 2">
    <name type="scientific">Rhododendron griersonianum</name>
    <dbReference type="NCBI Taxonomy" id="479676"/>
    <lineage>
        <taxon>Eukaryota</taxon>
        <taxon>Viridiplantae</taxon>
        <taxon>Streptophyta</taxon>
        <taxon>Embryophyta</taxon>
        <taxon>Tracheophyta</taxon>
        <taxon>Spermatophyta</taxon>
        <taxon>Magnoliopsida</taxon>
        <taxon>eudicotyledons</taxon>
        <taxon>Gunneridae</taxon>
        <taxon>Pentapetalae</taxon>
        <taxon>asterids</taxon>
        <taxon>Ericales</taxon>
        <taxon>Ericaceae</taxon>
        <taxon>Ericoideae</taxon>
        <taxon>Rhodoreae</taxon>
        <taxon>Rhododendron</taxon>
    </lineage>
</organism>
<accession>A0AAV6IBI6</accession>
<evidence type="ECO:0000313" key="2">
    <source>
        <dbReference type="Proteomes" id="UP000823749"/>
    </source>
</evidence>
<dbReference type="AlphaFoldDB" id="A0AAV6IBI6"/>
<evidence type="ECO:0000313" key="1">
    <source>
        <dbReference type="EMBL" id="KAG5525802.1"/>
    </source>
</evidence>
<proteinExistence type="predicted"/>
<protein>
    <submittedName>
        <fullName evidence="1">Uncharacterized protein</fullName>
    </submittedName>
</protein>
<dbReference type="EMBL" id="JACTNZ010000011">
    <property type="protein sequence ID" value="KAG5525802.1"/>
    <property type="molecule type" value="Genomic_DNA"/>
</dbReference>
<keyword evidence="2" id="KW-1185">Reference proteome</keyword>